<proteinExistence type="predicted"/>
<evidence type="ECO:0000313" key="1">
    <source>
        <dbReference type="EMBL" id="GBM45791.1"/>
    </source>
</evidence>
<accession>A0A4Y2FXC2</accession>
<sequence>MRCPTGYQEIQHRSWLRDIDECWGPNHLVEGSRMRHKGGYYCQCPEGYTAILTADASISMNVTTFSRHQRLCGQGAICGNVSGVPLLFVLQSFQGDPSHINECDVSDLSGQWILPSWIKRFNSFRRKPAQEFRKVIILGVALLHLHTVFDPSKIV</sequence>
<dbReference type="EMBL" id="BGPR01001112">
    <property type="protein sequence ID" value="GBM45791.1"/>
    <property type="molecule type" value="Genomic_DNA"/>
</dbReference>
<dbReference type="AlphaFoldDB" id="A0A4Y2FXC2"/>
<protein>
    <submittedName>
        <fullName evidence="1">Uncharacterized protein</fullName>
    </submittedName>
</protein>
<gene>
    <name evidence="1" type="ORF">AVEN_208106_1</name>
</gene>
<evidence type="ECO:0000313" key="2">
    <source>
        <dbReference type="Proteomes" id="UP000499080"/>
    </source>
</evidence>
<dbReference type="SUPFAM" id="SSF57196">
    <property type="entry name" value="EGF/Laminin"/>
    <property type="match status" value="1"/>
</dbReference>
<dbReference type="Proteomes" id="UP000499080">
    <property type="component" value="Unassembled WGS sequence"/>
</dbReference>
<reference evidence="1 2" key="1">
    <citation type="journal article" date="2019" name="Sci. Rep.">
        <title>Orb-weaving spider Araneus ventricosus genome elucidates the spidroin gene catalogue.</title>
        <authorList>
            <person name="Kono N."/>
            <person name="Nakamura H."/>
            <person name="Ohtoshi R."/>
            <person name="Moran D.A.P."/>
            <person name="Shinohara A."/>
            <person name="Yoshida Y."/>
            <person name="Fujiwara M."/>
            <person name="Mori M."/>
            <person name="Tomita M."/>
            <person name="Arakawa K."/>
        </authorList>
    </citation>
    <scope>NUCLEOTIDE SEQUENCE [LARGE SCALE GENOMIC DNA]</scope>
</reference>
<name>A0A4Y2FXC2_ARAVE</name>
<keyword evidence="2" id="KW-1185">Reference proteome</keyword>
<comment type="caution">
    <text evidence="1">The sequence shown here is derived from an EMBL/GenBank/DDBJ whole genome shotgun (WGS) entry which is preliminary data.</text>
</comment>
<organism evidence="1 2">
    <name type="scientific">Araneus ventricosus</name>
    <name type="common">Orbweaver spider</name>
    <name type="synonym">Epeira ventricosa</name>
    <dbReference type="NCBI Taxonomy" id="182803"/>
    <lineage>
        <taxon>Eukaryota</taxon>
        <taxon>Metazoa</taxon>
        <taxon>Ecdysozoa</taxon>
        <taxon>Arthropoda</taxon>
        <taxon>Chelicerata</taxon>
        <taxon>Arachnida</taxon>
        <taxon>Araneae</taxon>
        <taxon>Araneomorphae</taxon>
        <taxon>Entelegynae</taxon>
        <taxon>Araneoidea</taxon>
        <taxon>Araneidae</taxon>
        <taxon>Araneus</taxon>
    </lineage>
</organism>
<dbReference type="Gene3D" id="2.10.25.10">
    <property type="entry name" value="Laminin"/>
    <property type="match status" value="1"/>
</dbReference>